<feature type="region of interest" description="Disordered" evidence="1">
    <location>
        <begin position="271"/>
        <end position="290"/>
    </location>
</feature>
<dbReference type="Proteomes" id="UP000310636">
    <property type="component" value="Unassembled WGS sequence"/>
</dbReference>
<comment type="caution">
    <text evidence="4">The sequence shown here is derived from an EMBL/GenBank/DDBJ whole genome shotgun (WGS) entry which is preliminary data.</text>
</comment>
<evidence type="ECO:0000259" key="3">
    <source>
        <dbReference type="Pfam" id="PF14378"/>
    </source>
</evidence>
<dbReference type="Pfam" id="PF14378">
    <property type="entry name" value="PAP2_3"/>
    <property type="match status" value="1"/>
</dbReference>
<dbReference type="InterPro" id="IPR026841">
    <property type="entry name" value="Aur1/Ipt1"/>
</dbReference>
<evidence type="ECO:0000313" key="5">
    <source>
        <dbReference type="Proteomes" id="UP000310636"/>
    </source>
</evidence>
<dbReference type="OrthoDB" id="9775789at2"/>
<dbReference type="InterPro" id="IPR036938">
    <property type="entry name" value="PAP2/HPO_sf"/>
</dbReference>
<evidence type="ECO:0000256" key="2">
    <source>
        <dbReference type="SAM" id="Phobius"/>
    </source>
</evidence>
<name>A0A4S4C7A4_9BACL</name>
<keyword evidence="5" id="KW-1185">Reference proteome</keyword>
<dbReference type="RefSeq" id="WP_136368454.1">
    <property type="nucleotide sequence ID" value="NZ_SSOB01000003.1"/>
</dbReference>
<dbReference type="CDD" id="cd03386">
    <property type="entry name" value="PAP2_Aur1_like"/>
    <property type="match status" value="1"/>
</dbReference>
<evidence type="ECO:0000313" key="4">
    <source>
        <dbReference type="EMBL" id="THF83826.1"/>
    </source>
</evidence>
<protein>
    <submittedName>
        <fullName evidence="4">Inositol phosphorylceramide synthase</fullName>
    </submittedName>
</protein>
<proteinExistence type="predicted"/>
<dbReference type="EMBL" id="SSOB01000003">
    <property type="protein sequence ID" value="THF83826.1"/>
    <property type="molecule type" value="Genomic_DNA"/>
</dbReference>
<keyword evidence="2" id="KW-1133">Transmembrane helix</keyword>
<gene>
    <name evidence="4" type="ORF">E6C55_03860</name>
</gene>
<dbReference type="AlphaFoldDB" id="A0A4S4C7A4"/>
<accession>A0A4S4C7A4</accession>
<evidence type="ECO:0000256" key="1">
    <source>
        <dbReference type="SAM" id="MobiDB-lite"/>
    </source>
</evidence>
<dbReference type="Gene3D" id="1.20.144.10">
    <property type="entry name" value="Phosphatidic acid phosphatase type 2/haloperoxidase"/>
    <property type="match status" value="1"/>
</dbReference>
<feature type="transmembrane region" description="Helical" evidence="2">
    <location>
        <begin position="132"/>
        <end position="154"/>
    </location>
</feature>
<dbReference type="GO" id="GO:0016020">
    <property type="term" value="C:membrane"/>
    <property type="evidence" value="ECO:0007669"/>
    <property type="project" value="UniProtKB-SubCell"/>
</dbReference>
<feature type="domain" description="Inositolphosphotransferase Aur1/Ipt1" evidence="3">
    <location>
        <begin position="87"/>
        <end position="252"/>
    </location>
</feature>
<feature type="transmembrane region" description="Helical" evidence="2">
    <location>
        <begin position="36"/>
        <end position="60"/>
    </location>
</feature>
<reference evidence="4 5" key="1">
    <citation type="submission" date="2019-04" db="EMBL/GenBank/DDBJ databases">
        <title>Cohnella sp. nov. isolated from preserved vegetables.</title>
        <authorList>
            <person name="Lin S.-Y."/>
            <person name="Hung M.-H."/>
            <person name="Young C.-C."/>
        </authorList>
    </citation>
    <scope>NUCLEOTIDE SEQUENCE [LARGE SCALE GENOMIC DNA]</scope>
    <source>
        <strain evidence="4 5">CC-MHH1044</strain>
    </source>
</reference>
<feature type="transmembrane region" description="Helical" evidence="2">
    <location>
        <begin position="6"/>
        <end position="24"/>
    </location>
</feature>
<keyword evidence="2" id="KW-0812">Transmembrane</keyword>
<feature type="transmembrane region" description="Helical" evidence="2">
    <location>
        <begin position="191"/>
        <end position="207"/>
    </location>
</feature>
<sequence length="290" mass="32167">MVLFHSMLSISLYTAIAVAILLWFGTGRQPFAAAAAFIRMLFSSWSGLIFFLLLLAILLVNKFELELEAMFPVPYNLTSALTGWEGSWQASLQKALGSDYLTVLCSIFYLVMFQAVIVSSAAIYAYRKDYKLYYAFCTALLLNYLIAVPFFLFVPVDEAWSASPRIHFLILEVFPQFEQQYRHLSGLDNCVPSLHTSISVTMALLAARSGIRRWAVFAGINAVVIVFSIFYLGIHWFTDMTLGLCLAAVCAAVGLKVGAWADRRTALAQRSSPSDASRRLARSASRSTGS</sequence>
<organism evidence="4 5">
    <name type="scientific">Cohnella fermenti</name>
    <dbReference type="NCBI Taxonomy" id="2565925"/>
    <lineage>
        <taxon>Bacteria</taxon>
        <taxon>Bacillati</taxon>
        <taxon>Bacillota</taxon>
        <taxon>Bacilli</taxon>
        <taxon>Bacillales</taxon>
        <taxon>Paenibacillaceae</taxon>
        <taxon>Cohnella</taxon>
    </lineage>
</organism>
<feature type="transmembrane region" description="Helical" evidence="2">
    <location>
        <begin position="100"/>
        <end position="125"/>
    </location>
</feature>
<dbReference type="SUPFAM" id="SSF48317">
    <property type="entry name" value="Acid phosphatase/Vanadium-dependent haloperoxidase"/>
    <property type="match status" value="1"/>
</dbReference>
<keyword evidence="2" id="KW-0472">Membrane</keyword>
<feature type="transmembrane region" description="Helical" evidence="2">
    <location>
        <begin position="214"/>
        <end position="234"/>
    </location>
</feature>
<feature type="transmembrane region" description="Helical" evidence="2">
    <location>
        <begin position="240"/>
        <end position="261"/>
    </location>
</feature>